<dbReference type="EC" id="2.7.13.3" evidence="2"/>
<keyword evidence="7" id="KW-0067">ATP-binding</keyword>
<evidence type="ECO:0000256" key="7">
    <source>
        <dbReference type="ARBA" id="ARBA00022840"/>
    </source>
</evidence>
<dbReference type="RefSeq" id="WP_245621927.1">
    <property type="nucleotide sequence ID" value="NZ_CP006841.1"/>
</dbReference>
<dbReference type="Proteomes" id="UP000058446">
    <property type="component" value="Chromosome"/>
</dbReference>
<evidence type="ECO:0000256" key="5">
    <source>
        <dbReference type="ARBA" id="ARBA00022741"/>
    </source>
</evidence>
<keyword evidence="9" id="KW-1133">Transmembrane helix</keyword>
<dbReference type="GO" id="GO:0046983">
    <property type="term" value="F:protein dimerization activity"/>
    <property type="evidence" value="ECO:0007669"/>
    <property type="project" value="InterPro"/>
</dbReference>
<dbReference type="PANTHER" id="PTHR24421:SF10">
    <property type="entry name" value="NITRATE_NITRITE SENSOR PROTEIN NARQ"/>
    <property type="match status" value="1"/>
</dbReference>
<evidence type="ECO:0000256" key="1">
    <source>
        <dbReference type="ARBA" id="ARBA00000085"/>
    </source>
</evidence>
<evidence type="ECO:0000256" key="8">
    <source>
        <dbReference type="ARBA" id="ARBA00023012"/>
    </source>
</evidence>
<evidence type="ECO:0000256" key="9">
    <source>
        <dbReference type="SAM" id="Phobius"/>
    </source>
</evidence>
<dbReference type="InterPro" id="IPR036890">
    <property type="entry name" value="HATPase_C_sf"/>
</dbReference>
<accession>A0A0K2H2X1</accession>
<dbReference type="Gene3D" id="3.30.565.10">
    <property type="entry name" value="Histidine kinase-like ATPase, C-terminal domain"/>
    <property type="match status" value="1"/>
</dbReference>
<keyword evidence="12" id="KW-1185">Reference proteome</keyword>
<dbReference type="InterPro" id="IPR011712">
    <property type="entry name" value="Sig_transdc_His_kin_sub3_dim/P"/>
</dbReference>
<dbReference type="Gene3D" id="1.20.5.1930">
    <property type="match status" value="1"/>
</dbReference>
<dbReference type="AlphaFoldDB" id="A0A0K2H2X1"/>
<keyword evidence="8" id="KW-0902">Two-component regulatory system</keyword>
<dbReference type="Pfam" id="PF07730">
    <property type="entry name" value="HisKA_3"/>
    <property type="match status" value="1"/>
</dbReference>
<dbReference type="KEGG" id="clw:CLAC_01555"/>
<protein>
    <recommendedName>
        <fullName evidence="2">histidine kinase</fullName>
        <ecNumber evidence="2">2.7.13.3</ecNumber>
    </recommendedName>
</protein>
<feature type="domain" description="Signal transduction histidine kinase subgroup 3 dimerisation and phosphoacceptor" evidence="10">
    <location>
        <begin position="208"/>
        <end position="267"/>
    </location>
</feature>
<dbReference type="EMBL" id="CP006841">
    <property type="protein sequence ID" value="ALA68377.1"/>
    <property type="molecule type" value="Genomic_DNA"/>
</dbReference>
<name>A0A0K2H2X1_9CORY</name>
<evidence type="ECO:0000313" key="12">
    <source>
        <dbReference type="Proteomes" id="UP000058446"/>
    </source>
</evidence>
<feature type="transmembrane region" description="Helical" evidence="9">
    <location>
        <begin position="67"/>
        <end position="85"/>
    </location>
</feature>
<proteinExistence type="predicted"/>
<keyword evidence="5" id="KW-0547">Nucleotide-binding</keyword>
<feature type="transmembrane region" description="Helical" evidence="9">
    <location>
        <begin position="142"/>
        <end position="162"/>
    </location>
</feature>
<keyword evidence="6" id="KW-0418">Kinase</keyword>
<keyword evidence="4" id="KW-0808">Transferase</keyword>
<feature type="transmembrane region" description="Helical" evidence="9">
    <location>
        <begin position="116"/>
        <end position="135"/>
    </location>
</feature>
<dbReference type="PANTHER" id="PTHR24421">
    <property type="entry name" value="NITRATE/NITRITE SENSOR PROTEIN NARX-RELATED"/>
    <property type="match status" value="1"/>
</dbReference>
<dbReference type="InterPro" id="IPR050482">
    <property type="entry name" value="Sensor_HK_TwoCompSys"/>
</dbReference>
<dbReference type="GO" id="GO:0016020">
    <property type="term" value="C:membrane"/>
    <property type="evidence" value="ECO:0007669"/>
    <property type="project" value="InterPro"/>
</dbReference>
<evidence type="ECO:0000256" key="2">
    <source>
        <dbReference type="ARBA" id="ARBA00012438"/>
    </source>
</evidence>
<dbReference type="STRING" id="1408189.CLAC_01555"/>
<comment type="catalytic activity">
    <reaction evidence="1">
        <text>ATP + protein L-histidine = ADP + protein N-phospho-L-histidine.</text>
        <dbReference type="EC" id="2.7.13.3"/>
    </reaction>
</comment>
<evidence type="ECO:0000256" key="6">
    <source>
        <dbReference type="ARBA" id="ARBA00022777"/>
    </source>
</evidence>
<organism evidence="11 12">
    <name type="scientific">Corynebacterium lactis RW2-5</name>
    <dbReference type="NCBI Taxonomy" id="1408189"/>
    <lineage>
        <taxon>Bacteria</taxon>
        <taxon>Bacillati</taxon>
        <taxon>Actinomycetota</taxon>
        <taxon>Actinomycetes</taxon>
        <taxon>Mycobacteriales</taxon>
        <taxon>Corynebacteriaceae</taxon>
        <taxon>Corynebacterium</taxon>
    </lineage>
</organism>
<dbReference type="PATRIC" id="fig|1408189.4.peg.310"/>
<evidence type="ECO:0000256" key="3">
    <source>
        <dbReference type="ARBA" id="ARBA00022553"/>
    </source>
</evidence>
<evidence type="ECO:0000259" key="10">
    <source>
        <dbReference type="Pfam" id="PF07730"/>
    </source>
</evidence>
<keyword evidence="3" id="KW-0597">Phosphoprotein</keyword>
<reference evidence="11 12" key="1">
    <citation type="submission" date="2013-10" db="EMBL/GenBank/DDBJ databases">
        <title>Complete genome sequence of Corynebacterium lactis DSM 45799(T), isolated from raw cow milk.</title>
        <authorList>
            <person name="Ruckert C."/>
            <person name="Albersmeier A."/>
            <person name="Lipski A."/>
            <person name="Kalinowski J."/>
        </authorList>
    </citation>
    <scope>NUCLEOTIDE SEQUENCE [LARGE SCALE GENOMIC DNA]</scope>
    <source>
        <strain evidence="11 12">RW2-5</strain>
    </source>
</reference>
<dbReference type="GO" id="GO:0000155">
    <property type="term" value="F:phosphorelay sensor kinase activity"/>
    <property type="evidence" value="ECO:0007669"/>
    <property type="project" value="InterPro"/>
</dbReference>
<gene>
    <name evidence="11" type="ORF">CLAC_01555</name>
</gene>
<feature type="transmembrane region" description="Helical" evidence="9">
    <location>
        <begin position="38"/>
        <end position="61"/>
    </location>
</feature>
<keyword evidence="9" id="KW-0812">Transmembrane</keyword>
<feature type="transmembrane region" description="Helical" evidence="9">
    <location>
        <begin position="168"/>
        <end position="189"/>
    </location>
</feature>
<evidence type="ECO:0000313" key="11">
    <source>
        <dbReference type="EMBL" id="ALA68377.1"/>
    </source>
</evidence>
<feature type="transmembrane region" description="Helical" evidence="9">
    <location>
        <begin position="90"/>
        <end position="110"/>
    </location>
</feature>
<evidence type="ECO:0000256" key="4">
    <source>
        <dbReference type="ARBA" id="ARBA00022679"/>
    </source>
</evidence>
<sequence length="408" mass="42780">MPNPRSILSPPEPIPPATPLDWRAPVRRWISLPLIGRLPLADVAIAATFFLVACVEASFIVDYGASFTYVANTALTLAIAGAAAVRRKAVVGSFVVTYLALAGLAALVWATPVNLGLSPIVIAAPLSLWAVTRWARSRGWGLAGLLLGLIGSLFNPAVPAFGYAAERLLIFGLPAVLIIALCYAVASWLRTNAETHAAELAAAISRSRLELSRELHDVVGHGLTAIKVQAQTALFLGESDSALRSVVEAADHSLRDVHALVDALRSGGEVSADAEEIPRIVSAALPAHRHVHVELPESFAPLATWPLARRLALVRAVAEVATNMAKHSDGPASLTVTVGEPEDADTSGMARATVVAVNRVFSTPEVEEAGVGKRAGTGLAGLRERVGELGGSVTYGEVDGQFRVEVAL</sequence>
<dbReference type="GO" id="GO:0005524">
    <property type="term" value="F:ATP binding"/>
    <property type="evidence" value="ECO:0007669"/>
    <property type="project" value="UniProtKB-KW"/>
</dbReference>
<keyword evidence="9" id="KW-0472">Membrane</keyword>